<dbReference type="CDD" id="cd00071">
    <property type="entry name" value="GMPK"/>
    <property type="match status" value="1"/>
</dbReference>
<dbReference type="PANTHER" id="PTHR23117:SF13">
    <property type="entry name" value="GUANYLATE KINASE"/>
    <property type="match status" value="1"/>
</dbReference>
<dbReference type="Gene3D" id="3.40.50.300">
    <property type="entry name" value="P-loop containing nucleotide triphosphate hydrolases"/>
    <property type="match status" value="1"/>
</dbReference>
<organism evidence="13 14">
    <name type="scientific">Neiella marina</name>
    <dbReference type="NCBI Taxonomy" id="508461"/>
    <lineage>
        <taxon>Bacteria</taxon>
        <taxon>Pseudomonadati</taxon>
        <taxon>Pseudomonadota</taxon>
        <taxon>Gammaproteobacteria</taxon>
        <taxon>Alteromonadales</taxon>
        <taxon>Echinimonadaceae</taxon>
        <taxon>Neiella</taxon>
    </lineage>
</organism>
<keyword evidence="14" id="KW-1185">Reference proteome</keyword>
<feature type="domain" description="Guanylate kinase-like" evidence="12">
    <location>
        <begin position="9"/>
        <end position="189"/>
    </location>
</feature>
<dbReference type="GO" id="GO:0004385">
    <property type="term" value="F:GMP kinase activity"/>
    <property type="evidence" value="ECO:0007669"/>
    <property type="project" value="UniProtKB-UniRule"/>
</dbReference>
<comment type="catalytic activity">
    <reaction evidence="11">
        <text>GMP + ATP = GDP + ADP</text>
        <dbReference type="Rhea" id="RHEA:20780"/>
        <dbReference type="ChEBI" id="CHEBI:30616"/>
        <dbReference type="ChEBI" id="CHEBI:58115"/>
        <dbReference type="ChEBI" id="CHEBI:58189"/>
        <dbReference type="ChEBI" id="CHEBI:456216"/>
        <dbReference type="EC" id="2.7.4.8"/>
    </reaction>
</comment>
<comment type="caution">
    <text evidence="13">The sequence shown here is derived from an EMBL/GenBank/DDBJ whole genome shotgun (WGS) entry which is preliminary data.</text>
</comment>
<evidence type="ECO:0000256" key="2">
    <source>
        <dbReference type="ARBA" id="ARBA00005790"/>
    </source>
</evidence>
<keyword evidence="5 11" id="KW-0963">Cytoplasm</keyword>
<accession>A0A8J2XRE0</accession>
<evidence type="ECO:0000256" key="9">
    <source>
        <dbReference type="ARBA" id="ARBA00022840"/>
    </source>
</evidence>
<dbReference type="InterPro" id="IPR008144">
    <property type="entry name" value="Guanylate_kin-like_dom"/>
</dbReference>
<evidence type="ECO:0000256" key="6">
    <source>
        <dbReference type="ARBA" id="ARBA00022679"/>
    </source>
</evidence>
<keyword evidence="8 11" id="KW-0418">Kinase</keyword>
<reference evidence="14" key="1">
    <citation type="journal article" date="2019" name="Int. J. Syst. Evol. Microbiol.">
        <title>The Global Catalogue of Microorganisms (GCM) 10K type strain sequencing project: providing services to taxonomists for standard genome sequencing and annotation.</title>
        <authorList>
            <consortium name="The Broad Institute Genomics Platform"/>
            <consortium name="The Broad Institute Genome Sequencing Center for Infectious Disease"/>
            <person name="Wu L."/>
            <person name="Ma J."/>
        </authorList>
    </citation>
    <scope>NUCLEOTIDE SEQUENCE [LARGE SCALE GENOMIC DNA]</scope>
    <source>
        <strain evidence="14">CGMCC 1.10130</strain>
    </source>
</reference>
<name>A0A8J2XRE0_9GAMM</name>
<sequence length="214" mass="23804">MNQTMADRGSLIIISAPSGAGKSSLIAAMIEARGRDKVQVSISHTTRAPRPGEVNGEHYHFVSQKDFMQLIDDHAFFEWAGVFGNFYGTSRHAVEAQQAKGVDVMFDIDWQGAQQIRKHEPDAISVFILPPSRAELEQRLRKRGTDSEDVIAGRMAKAVAEMSHVHEYDYVIVNDDFDQALEELTAIVVSSRLRRAGQSLRHKAMLNELLAEGA</sequence>
<dbReference type="Pfam" id="PF00625">
    <property type="entry name" value="Guanylate_kin"/>
    <property type="match status" value="1"/>
</dbReference>
<evidence type="ECO:0000256" key="7">
    <source>
        <dbReference type="ARBA" id="ARBA00022741"/>
    </source>
</evidence>
<evidence type="ECO:0000313" key="14">
    <source>
        <dbReference type="Proteomes" id="UP000619743"/>
    </source>
</evidence>
<dbReference type="PANTHER" id="PTHR23117">
    <property type="entry name" value="GUANYLATE KINASE-RELATED"/>
    <property type="match status" value="1"/>
</dbReference>
<protein>
    <recommendedName>
        <fullName evidence="4 11">Guanylate kinase</fullName>
        <ecNumber evidence="3 11">2.7.4.8</ecNumber>
    </recommendedName>
    <alternativeName>
        <fullName evidence="10 11">GMP kinase</fullName>
    </alternativeName>
</protein>
<dbReference type="EC" id="2.7.4.8" evidence="3 11"/>
<dbReference type="GO" id="GO:0005829">
    <property type="term" value="C:cytosol"/>
    <property type="evidence" value="ECO:0007669"/>
    <property type="project" value="TreeGrafter"/>
</dbReference>
<evidence type="ECO:0000256" key="10">
    <source>
        <dbReference type="ARBA" id="ARBA00030128"/>
    </source>
</evidence>
<gene>
    <name evidence="11 13" type="primary">gmk</name>
    <name evidence="13" type="ORF">GCM10011369_30730</name>
</gene>
<keyword evidence="6 11" id="KW-0808">Transferase</keyword>
<dbReference type="FunFam" id="3.40.50.300:FF:000084">
    <property type="entry name" value="Guanylate kinase"/>
    <property type="match status" value="1"/>
</dbReference>
<comment type="subcellular location">
    <subcellularLocation>
        <location evidence="1 11">Cytoplasm</location>
    </subcellularLocation>
</comment>
<evidence type="ECO:0000256" key="3">
    <source>
        <dbReference type="ARBA" id="ARBA00012961"/>
    </source>
</evidence>
<feature type="binding site" evidence="11">
    <location>
        <begin position="16"/>
        <end position="23"/>
    </location>
    <ligand>
        <name>ATP</name>
        <dbReference type="ChEBI" id="CHEBI:30616"/>
    </ligand>
</feature>
<comment type="similarity">
    <text evidence="2 11">Belongs to the guanylate kinase family.</text>
</comment>
<dbReference type="GO" id="GO:0005524">
    <property type="term" value="F:ATP binding"/>
    <property type="evidence" value="ECO:0007669"/>
    <property type="project" value="UniProtKB-UniRule"/>
</dbReference>
<dbReference type="PROSITE" id="PS50052">
    <property type="entry name" value="GUANYLATE_KINASE_2"/>
    <property type="match status" value="1"/>
</dbReference>
<keyword evidence="9 11" id="KW-0067">ATP-binding</keyword>
<evidence type="ECO:0000256" key="5">
    <source>
        <dbReference type="ARBA" id="ARBA00022490"/>
    </source>
</evidence>
<evidence type="ECO:0000256" key="8">
    <source>
        <dbReference type="ARBA" id="ARBA00022777"/>
    </source>
</evidence>
<dbReference type="EMBL" id="BMDX01000020">
    <property type="protein sequence ID" value="GGA86519.1"/>
    <property type="molecule type" value="Genomic_DNA"/>
</dbReference>
<dbReference type="InterPro" id="IPR020590">
    <property type="entry name" value="Guanylate_kinase_CS"/>
</dbReference>
<evidence type="ECO:0000259" key="12">
    <source>
        <dbReference type="PROSITE" id="PS50052"/>
    </source>
</evidence>
<dbReference type="HAMAP" id="MF_00328">
    <property type="entry name" value="Guanylate_kinase"/>
    <property type="match status" value="1"/>
</dbReference>
<dbReference type="PROSITE" id="PS00856">
    <property type="entry name" value="GUANYLATE_KINASE_1"/>
    <property type="match status" value="1"/>
</dbReference>
<evidence type="ECO:0000256" key="11">
    <source>
        <dbReference type="HAMAP-Rule" id="MF_00328"/>
    </source>
</evidence>
<evidence type="ECO:0000256" key="1">
    <source>
        <dbReference type="ARBA" id="ARBA00004496"/>
    </source>
</evidence>
<dbReference type="SUPFAM" id="SSF52540">
    <property type="entry name" value="P-loop containing nucleoside triphosphate hydrolases"/>
    <property type="match status" value="1"/>
</dbReference>
<dbReference type="Proteomes" id="UP000619743">
    <property type="component" value="Unassembled WGS sequence"/>
</dbReference>
<proteinExistence type="inferred from homology"/>
<evidence type="ECO:0000256" key="4">
    <source>
        <dbReference type="ARBA" id="ARBA00016296"/>
    </source>
</evidence>
<dbReference type="Gene3D" id="3.30.63.10">
    <property type="entry name" value="Guanylate Kinase phosphate binding domain"/>
    <property type="match status" value="1"/>
</dbReference>
<evidence type="ECO:0000313" key="13">
    <source>
        <dbReference type="EMBL" id="GGA86519.1"/>
    </source>
</evidence>
<dbReference type="InterPro" id="IPR017665">
    <property type="entry name" value="Guanylate_kinase"/>
</dbReference>
<dbReference type="NCBIfam" id="TIGR03263">
    <property type="entry name" value="guanyl_kin"/>
    <property type="match status" value="1"/>
</dbReference>
<comment type="function">
    <text evidence="11">Essential for recycling GMP and indirectly, cGMP.</text>
</comment>
<dbReference type="InterPro" id="IPR027417">
    <property type="entry name" value="P-loop_NTPase"/>
</dbReference>
<dbReference type="FunFam" id="3.30.63.10:FF:000002">
    <property type="entry name" value="Guanylate kinase 1"/>
    <property type="match status" value="1"/>
</dbReference>
<keyword evidence="7 11" id="KW-0547">Nucleotide-binding</keyword>
<dbReference type="SMART" id="SM00072">
    <property type="entry name" value="GuKc"/>
    <property type="match status" value="1"/>
</dbReference>
<dbReference type="AlphaFoldDB" id="A0A8J2XRE0"/>
<dbReference type="InterPro" id="IPR008145">
    <property type="entry name" value="GK/Ca_channel_bsu"/>
</dbReference>